<keyword evidence="4" id="KW-1185">Reference proteome</keyword>
<dbReference type="Gene3D" id="2.30.30.40">
    <property type="entry name" value="SH3 Domains"/>
    <property type="match status" value="1"/>
</dbReference>
<feature type="compositionally biased region" description="Low complexity" evidence="1">
    <location>
        <begin position="51"/>
        <end position="60"/>
    </location>
</feature>
<dbReference type="Pfam" id="PF08239">
    <property type="entry name" value="SH3_3"/>
    <property type="match status" value="1"/>
</dbReference>
<dbReference type="InterPro" id="IPR003646">
    <property type="entry name" value="SH3-like_bac-type"/>
</dbReference>
<dbReference type="RefSeq" id="WP_204910780.1">
    <property type="nucleotide sequence ID" value="NZ_BAAAYR010000002.1"/>
</dbReference>
<feature type="compositionally biased region" description="Pro residues" evidence="1">
    <location>
        <begin position="76"/>
        <end position="88"/>
    </location>
</feature>
<evidence type="ECO:0000313" key="3">
    <source>
        <dbReference type="EMBL" id="GAA3564529.1"/>
    </source>
</evidence>
<accession>A0ABP6XDQ2</accession>
<sequence length="315" mass="32811">MSRPRPRRALRPSAAVRVARVAVPVALVGLATSGVVAFAVPGQDATSAVPAATTSAPVEPVVREQPVSRDVVRTPSPTPVATPTPTASPAPAKAAPAKAAPKAKPKKPSADDLAEDAKASTTLWATDALNIRTDPSKKSDVVAEVAAGTKLGATSTVRDGFRLVVFKGEGRWVSAGYVSKKKPDPATTGGVTDAACGKGSSMESGLTPDAVLVHRTLCARFPQVTSFGGTRGGGGFHATGQAVDCMISDSKVGWEMARWVRAHASELGVSEVIYSQKIWTVQRGREGWRSMSDRGSATANHYDHVHVSVYGNRAR</sequence>
<comment type="caution">
    <text evidence="3">The sequence shown here is derived from an EMBL/GenBank/DDBJ whole genome shotgun (WGS) entry which is preliminary data.</text>
</comment>
<feature type="region of interest" description="Disordered" evidence="1">
    <location>
        <begin position="51"/>
        <end position="115"/>
    </location>
</feature>
<evidence type="ECO:0000256" key="1">
    <source>
        <dbReference type="SAM" id="MobiDB-lite"/>
    </source>
</evidence>
<name>A0ABP6XDQ2_9ACTN</name>
<dbReference type="EMBL" id="BAAAYR010000002">
    <property type="protein sequence ID" value="GAA3564529.1"/>
    <property type="molecule type" value="Genomic_DNA"/>
</dbReference>
<dbReference type="InterPro" id="IPR058593">
    <property type="entry name" value="ARB_07466-like_C"/>
</dbReference>
<feature type="compositionally biased region" description="Low complexity" evidence="1">
    <location>
        <begin position="89"/>
        <end position="100"/>
    </location>
</feature>
<gene>
    <name evidence="3" type="ORF">GCM10022197_20250</name>
</gene>
<evidence type="ECO:0000313" key="4">
    <source>
        <dbReference type="Proteomes" id="UP001500767"/>
    </source>
</evidence>
<evidence type="ECO:0000259" key="2">
    <source>
        <dbReference type="SMART" id="SM00287"/>
    </source>
</evidence>
<organism evidence="3 4">
    <name type="scientific">Microlunatus spumicola</name>
    <dbReference type="NCBI Taxonomy" id="81499"/>
    <lineage>
        <taxon>Bacteria</taxon>
        <taxon>Bacillati</taxon>
        <taxon>Actinomycetota</taxon>
        <taxon>Actinomycetes</taxon>
        <taxon>Propionibacteriales</taxon>
        <taxon>Propionibacteriaceae</taxon>
        <taxon>Microlunatus</taxon>
    </lineage>
</organism>
<reference evidence="4" key="1">
    <citation type="journal article" date="2019" name="Int. J. Syst. Evol. Microbiol.">
        <title>The Global Catalogue of Microorganisms (GCM) 10K type strain sequencing project: providing services to taxonomists for standard genome sequencing and annotation.</title>
        <authorList>
            <consortium name="The Broad Institute Genomics Platform"/>
            <consortium name="The Broad Institute Genome Sequencing Center for Infectious Disease"/>
            <person name="Wu L."/>
            <person name="Ma J."/>
        </authorList>
    </citation>
    <scope>NUCLEOTIDE SEQUENCE [LARGE SCALE GENOMIC DNA]</scope>
    <source>
        <strain evidence="4">JCM 16540</strain>
    </source>
</reference>
<protein>
    <recommendedName>
        <fullName evidence="2">SH3b domain-containing protein</fullName>
    </recommendedName>
</protein>
<feature type="domain" description="SH3b" evidence="2">
    <location>
        <begin position="118"/>
        <end position="182"/>
    </location>
</feature>
<dbReference type="Pfam" id="PF26571">
    <property type="entry name" value="VldE"/>
    <property type="match status" value="1"/>
</dbReference>
<dbReference type="Proteomes" id="UP001500767">
    <property type="component" value="Unassembled WGS sequence"/>
</dbReference>
<proteinExistence type="predicted"/>
<dbReference type="SMART" id="SM00287">
    <property type="entry name" value="SH3b"/>
    <property type="match status" value="1"/>
</dbReference>